<reference evidence="7 8" key="1">
    <citation type="submission" date="2011-10" db="EMBL/GenBank/DDBJ databases">
        <authorList>
            <person name="Genoscope - CEA"/>
        </authorList>
    </citation>
    <scope>NUCLEOTIDE SEQUENCE [LARGE SCALE GENOMIC DNA]</scope>
    <source>
        <strain evidence="7 8">RCC 1105</strain>
    </source>
</reference>
<comment type="catalytic activity">
    <reaction evidence="5">
        <text>L-lysyl(79)-[histone H3] + 3 S-adenosyl-L-methionine = N(6),N(6),N(6)-trimethyl-L-lysyl(79)-[histone H3] + 3 S-adenosyl-L-homocysteine + 3 H(+)</text>
        <dbReference type="Rhea" id="RHEA:60328"/>
        <dbReference type="Rhea" id="RHEA-COMP:15549"/>
        <dbReference type="Rhea" id="RHEA-COMP:15552"/>
        <dbReference type="ChEBI" id="CHEBI:15378"/>
        <dbReference type="ChEBI" id="CHEBI:29969"/>
        <dbReference type="ChEBI" id="CHEBI:57856"/>
        <dbReference type="ChEBI" id="CHEBI:59789"/>
        <dbReference type="ChEBI" id="CHEBI:61961"/>
        <dbReference type="EC" id="2.1.1.360"/>
    </reaction>
</comment>
<dbReference type="STRING" id="41875.K8EKW6"/>
<proteinExistence type="predicted"/>
<dbReference type="SUPFAM" id="SSF53335">
    <property type="entry name" value="S-adenosyl-L-methionine-dependent methyltransferases"/>
    <property type="match status" value="1"/>
</dbReference>
<organism evidence="7 8">
    <name type="scientific">Bathycoccus prasinos</name>
    <dbReference type="NCBI Taxonomy" id="41875"/>
    <lineage>
        <taxon>Eukaryota</taxon>
        <taxon>Viridiplantae</taxon>
        <taxon>Chlorophyta</taxon>
        <taxon>Mamiellophyceae</taxon>
        <taxon>Mamiellales</taxon>
        <taxon>Bathycoccaceae</taxon>
        <taxon>Bathycoccus</taxon>
    </lineage>
</organism>
<dbReference type="EC" id="2.1.1.360" evidence="1"/>
<dbReference type="Proteomes" id="UP000198341">
    <property type="component" value="Chromosome 11"/>
</dbReference>
<feature type="domain" description="DOT1" evidence="6">
    <location>
        <begin position="134"/>
        <end position="283"/>
    </location>
</feature>
<dbReference type="KEGG" id="bpg:Bathy11g00880"/>
<evidence type="ECO:0000259" key="6">
    <source>
        <dbReference type="Pfam" id="PF08123"/>
    </source>
</evidence>
<dbReference type="Pfam" id="PF08123">
    <property type="entry name" value="DOT1"/>
    <property type="match status" value="1"/>
</dbReference>
<gene>
    <name evidence="7" type="ordered locus">Bathy11g00880</name>
</gene>
<evidence type="ECO:0000256" key="2">
    <source>
        <dbReference type="ARBA" id="ARBA00020987"/>
    </source>
</evidence>
<keyword evidence="3" id="KW-0156">Chromatin regulator</keyword>
<dbReference type="PANTHER" id="PTHR21451">
    <property type="entry name" value="HISTONE H3 METHYLTRANSFERASE"/>
    <property type="match status" value="1"/>
</dbReference>
<dbReference type="RefSeq" id="XP_007510341.1">
    <property type="nucleotide sequence ID" value="XM_007510279.1"/>
</dbReference>
<evidence type="ECO:0000256" key="4">
    <source>
        <dbReference type="ARBA" id="ARBA00029821"/>
    </source>
</evidence>
<evidence type="ECO:0000313" key="7">
    <source>
        <dbReference type="EMBL" id="CCO18686.1"/>
    </source>
</evidence>
<dbReference type="PANTHER" id="PTHR21451:SF19">
    <property type="entry name" value="ACTIVATED IN BLOCKED UNFOLDED PROTEIN RESPONSE"/>
    <property type="match status" value="1"/>
</dbReference>
<dbReference type="InterPro" id="IPR029063">
    <property type="entry name" value="SAM-dependent_MTases_sf"/>
</dbReference>
<dbReference type="GO" id="GO:0140956">
    <property type="term" value="F:histone H3K79 trimethyltransferase activity"/>
    <property type="evidence" value="ECO:0007669"/>
    <property type="project" value="UniProtKB-EC"/>
</dbReference>
<dbReference type="InterPro" id="IPR025789">
    <property type="entry name" value="DOT1_dom"/>
</dbReference>
<evidence type="ECO:0000256" key="1">
    <source>
        <dbReference type="ARBA" id="ARBA00012190"/>
    </source>
</evidence>
<keyword evidence="8" id="KW-1185">Reference proteome</keyword>
<evidence type="ECO:0000256" key="3">
    <source>
        <dbReference type="ARBA" id="ARBA00022853"/>
    </source>
</evidence>
<name>K8EKW6_9CHLO</name>
<dbReference type="GO" id="GO:0051726">
    <property type="term" value="P:regulation of cell cycle"/>
    <property type="evidence" value="ECO:0007669"/>
    <property type="project" value="InterPro"/>
</dbReference>
<dbReference type="OrthoDB" id="496746at2759"/>
<protein>
    <recommendedName>
        <fullName evidence="2">Histone-lysine N-methyltransferase, H3 lysine-79 specific</fullName>
        <ecNumber evidence="1">2.1.1.360</ecNumber>
    </recommendedName>
    <alternativeName>
        <fullName evidence="4">Histone H3-K79 methyltransferase</fullName>
    </alternativeName>
</protein>
<dbReference type="eggNOG" id="ENOG502S1KF">
    <property type="taxonomic scope" value="Eukaryota"/>
</dbReference>
<dbReference type="EMBL" id="FO082268">
    <property type="protein sequence ID" value="CCO18686.1"/>
    <property type="molecule type" value="Genomic_DNA"/>
</dbReference>
<sequence>MEEEIFFCDEDKDKDYKEEMNHQLEKEIETLRTLTENGVGKRFDLYEYSQKSHKIQCWWCYSSTNQTNDEIFLAKMENARVIFEQIRPQVLQLMVLEEIREKKEKEKAMMMRMMMDDEEQGKKRTSCTNRNNRNNFVYGEVVLEPFYDFLSRSSEAHLPQSSSSRKYYDLGSGTGKSVFIAALTGKFSFAGGCEILECLHGVATTVVEDYREMIEPMTNAMNNSNNKTTELRVDLDDIFSVERVRMWSQCEYVFCNCLTWEDEQMETLARAAEHLKEGSIFVTVFLPLPSEKLEVIAEEECLFSWGGEAPLVIHRKRRQLEGENDLLISLGKLNNERCS</sequence>
<dbReference type="AlphaFoldDB" id="K8EKW6"/>
<evidence type="ECO:0000256" key="5">
    <source>
        <dbReference type="ARBA" id="ARBA00047770"/>
    </source>
</evidence>
<dbReference type="Gene3D" id="3.40.50.150">
    <property type="entry name" value="Vaccinia Virus protein VP39"/>
    <property type="match status" value="1"/>
</dbReference>
<dbReference type="InterPro" id="IPR030445">
    <property type="entry name" value="H3-K79_meTrfase"/>
</dbReference>
<dbReference type="GeneID" id="19012768"/>
<evidence type="ECO:0000313" key="8">
    <source>
        <dbReference type="Proteomes" id="UP000198341"/>
    </source>
</evidence>
<accession>K8EKW6</accession>